<name>A0A7K4ELD7_9PSED</name>
<protein>
    <submittedName>
        <fullName evidence="15">TonB-dependent receptor</fullName>
    </submittedName>
</protein>
<dbReference type="GO" id="GO:0006826">
    <property type="term" value="P:iron ion transport"/>
    <property type="evidence" value="ECO:0007669"/>
    <property type="project" value="UniProtKB-KW"/>
</dbReference>
<dbReference type="AlphaFoldDB" id="A0A7K4ELD7"/>
<sequence>MAPVMAADTSPAAQGDSPTLKAVTVTATRREASLQQVPVAVSVVDGEQLERENRNSVASIVQQVPSLNFRTGASNKDTSLFIRGVGTISTSPGVEPTVATVIDGVVFGRPGQSTLDLLDIERLEVLRGPQGTLFGKNASAGVLNITTRTPTEETHGFVEQSYYSGNESRTRFGIGGSLVPNTLKGSITTLFGSYNGNVDNKANGQEVNGYNRKGVRGKLVFTPNDDLSLTLAADYLKSRDDAPNGVVSKSLLPAFSNALAPIRADSDNRDIVSDYRSHVDDTNKGLSAQLDWSLGDYTLTSITAWRGWDNTQWQDGDRLATISAAFPGIEDKGELEYNQYSQELRLASPKGQFLEYVGGLFYMHGKDEETYRRTLRTTTATQQGIADYSTTNDSYALFGESTLNFTERFRGIAGLRWTHDDLEYDHRRVSTSATAVNGIQPGTSSSGSVDEDGWSGRLGVQYDLTDDITSYLTYSRGYKGPAYNVFFNMQPRDTEALKPETSNSWEAGLKASLWGNRLTTNLAVFHTEYDNYQANFFDSVAGQVVTRLINAGSVKSEGAELDFALQATSQLKFSGAVAYTKARIDEFACPAGAAASCNVNGKPLPYSPDWKSYVRADYSIPLDNGLDVELDTDFSWQSKVQYDISQNADTVQGAYGIWNASVALADYNEGWRVALLAKNLADKSYSPLLATGGNYIYRAVPRDDERYFGIQLRKDF</sequence>
<keyword evidence="5 11" id="KW-0812">Transmembrane</keyword>
<dbReference type="Pfam" id="PF00593">
    <property type="entry name" value="TonB_dep_Rec_b-barrel"/>
    <property type="match status" value="1"/>
</dbReference>
<dbReference type="Pfam" id="PF07715">
    <property type="entry name" value="Plug"/>
    <property type="match status" value="1"/>
</dbReference>
<evidence type="ECO:0000259" key="14">
    <source>
        <dbReference type="Pfam" id="PF07715"/>
    </source>
</evidence>
<dbReference type="GO" id="GO:0009279">
    <property type="term" value="C:cell outer membrane"/>
    <property type="evidence" value="ECO:0007669"/>
    <property type="project" value="UniProtKB-SubCell"/>
</dbReference>
<organism evidence="15 16">
    <name type="scientific">Pseudomonas bharatica CSV86</name>
    <dbReference type="NCBI Taxonomy" id="1005395"/>
    <lineage>
        <taxon>Bacteria</taxon>
        <taxon>Pseudomonadati</taxon>
        <taxon>Pseudomonadota</taxon>
        <taxon>Gammaproteobacteria</taxon>
        <taxon>Pseudomonadales</taxon>
        <taxon>Pseudomonadaceae</taxon>
        <taxon>Pseudomonas</taxon>
        <taxon>Pseudomonas bharatica</taxon>
    </lineage>
</organism>
<evidence type="ECO:0000256" key="2">
    <source>
        <dbReference type="ARBA" id="ARBA00022448"/>
    </source>
</evidence>
<keyword evidence="10 11" id="KW-0998">Cell outer membrane</keyword>
<feature type="domain" description="TonB-dependent receptor plug" evidence="14">
    <location>
        <begin position="34"/>
        <end position="142"/>
    </location>
</feature>
<evidence type="ECO:0000256" key="1">
    <source>
        <dbReference type="ARBA" id="ARBA00004571"/>
    </source>
</evidence>
<comment type="caution">
    <text evidence="15">The sequence shown here is derived from an EMBL/GenBank/DDBJ whole genome shotgun (WGS) entry which is preliminary data.</text>
</comment>
<evidence type="ECO:0000256" key="10">
    <source>
        <dbReference type="ARBA" id="ARBA00023237"/>
    </source>
</evidence>
<keyword evidence="16" id="KW-1185">Reference proteome</keyword>
<evidence type="ECO:0000256" key="6">
    <source>
        <dbReference type="ARBA" id="ARBA00023004"/>
    </source>
</evidence>
<dbReference type="InterPro" id="IPR036942">
    <property type="entry name" value="Beta-barrel_TonB_sf"/>
</dbReference>
<dbReference type="InterPro" id="IPR000531">
    <property type="entry name" value="Beta-barrel_TonB"/>
</dbReference>
<comment type="similarity">
    <text evidence="11 12">Belongs to the TonB-dependent receptor family.</text>
</comment>
<dbReference type="InterPro" id="IPR012910">
    <property type="entry name" value="Plug_dom"/>
</dbReference>
<evidence type="ECO:0000256" key="3">
    <source>
        <dbReference type="ARBA" id="ARBA00022452"/>
    </source>
</evidence>
<dbReference type="PROSITE" id="PS52016">
    <property type="entry name" value="TONB_DEPENDENT_REC_3"/>
    <property type="match status" value="1"/>
</dbReference>
<dbReference type="Gene3D" id="2.40.170.20">
    <property type="entry name" value="TonB-dependent receptor, beta-barrel domain"/>
    <property type="match status" value="1"/>
</dbReference>
<evidence type="ECO:0000313" key="15">
    <source>
        <dbReference type="EMBL" id="NNJ18169.1"/>
    </source>
</evidence>
<evidence type="ECO:0000256" key="4">
    <source>
        <dbReference type="ARBA" id="ARBA00022496"/>
    </source>
</evidence>
<feature type="domain" description="TonB-dependent receptor-like beta-barrel" evidence="13">
    <location>
        <begin position="222"/>
        <end position="680"/>
    </location>
</feature>
<proteinExistence type="inferred from homology"/>
<dbReference type="InterPro" id="IPR039426">
    <property type="entry name" value="TonB-dep_rcpt-like"/>
</dbReference>
<evidence type="ECO:0000313" key="16">
    <source>
        <dbReference type="Proteomes" id="UP000010448"/>
    </source>
</evidence>
<keyword evidence="15" id="KW-0675">Receptor</keyword>
<dbReference type="CDD" id="cd01347">
    <property type="entry name" value="ligand_gated_channel"/>
    <property type="match status" value="1"/>
</dbReference>
<evidence type="ECO:0000256" key="5">
    <source>
        <dbReference type="ARBA" id="ARBA00022692"/>
    </source>
</evidence>
<dbReference type="SUPFAM" id="SSF56935">
    <property type="entry name" value="Porins"/>
    <property type="match status" value="1"/>
</dbReference>
<keyword evidence="2 11" id="KW-0813">Transport</keyword>
<evidence type="ECO:0000259" key="13">
    <source>
        <dbReference type="Pfam" id="PF00593"/>
    </source>
</evidence>
<accession>A0A7K4ELD7</accession>
<keyword evidence="3 11" id="KW-1134">Transmembrane beta strand</keyword>
<dbReference type="EMBL" id="AMWJ02000002">
    <property type="protein sequence ID" value="NNJ18169.1"/>
    <property type="molecule type" value="Genomic_DNA"/>
</dbReference>
<keyword evidence="9 11" id="KW-0472">Membrane</keyword>
<evidence type="ECO:0000256" key="8">
    <source>
        <dbReference type="ARBA" id="ARBA00023077"/>
    </source>
</evidence>
<dbReference type="PANTHER" id="PTHR32552:SF81">
    <property type="entry name" value="TONB-DEPENDENT OUTER MEMBRANE RECEPTOR"/>
    <property type="match status" value="1"/>
</dbReference>
<gene>
    <name evidence="15" type="ORF">CSV86_024805</name>
</gene>
<keyword evidence="6" id="KW-0408">Iron</keyword>
<dbReference type="Proteomes" id="UP000010448">
    <property type="component" value="Unassembled WGS sequence"/>
</dbReference>
<comment type="subcellular location">
    <subcellularLocation>
        <location evidence="1 11">Cell outer membrane</location>
        <topology evidence="1 11">Multi-pass membrane protein</topology>
    </subcellularLocation>
</comment>
<reference evidence="15 16" key="1">
    <citation type="journal article" date="2013" name="Genome Announc.">
        <title>Genome Sequence of Naphthalene-Degrading Soil Bacterium Pseudomonas putida CSV86.</title>
        <authorList>
            <person name="Phale P.S."/>
            <person name="Paliwal V."/>
            <person name="Raju S.C."/>
            <person name="Modak A."/>
            <person name="Purohit H.J."/>
        </authorList>
    </citation>
    <scope>NUCLEOTIDE SEQUENCE [LARGE SCALE GENOMIC DNA]</scope>
    <source>
        <strain evidence="15 16">CSV86</strain>
    </source>
</reference>
<evidence type="ECO:0000256" key="7">
    <source>
        <dbReference type="ARBA" id="ARBA00023065"/>
    </source>
</evidence>
<evidence type="ECO:0000256" key="12">
    <source>
        <dbReference type="RuleBase" id="RU003357"/>
    </source>
</evidence>
<keyword evidence="8 12" id="KW-0798">TonB box</keyword>
<evidence type="ECO:0000256" key="11">
    <source>
        <dbReference type="PROSITE-ProRule" id="PRU01360"/>
    </source>
</evidence>
<keyword evidence="4" id="KW-0410">Iron transport</keyword>
<evidence type="ECO:0000256" key="9">
    <source>
        <dbReference type="ARBA" id="ARBA00023136"/>
    </source>
</evidence>
<keyword evidence="7" id="KW-0406">Ion transport</keyword>
<dbReference type="RefSeq" id="WP_170395145.1">
    <property type="nucleotide sequence ID" value="NZ_AMWJ02000002.1"/>
</dbReference>
<dbReference type="PANTHER" id="PTHR32552">
    <property type="entry name" value="FERRICHROME IRON RECEPTOR-RELATED"/>
    <property type="match status" value="1"/>
</dbReference>